<reference evidence="4" key="1">
    <citation type="submission" date="2021-04" db="EMBL/GenBank/DDBJ databases">
        <title>novel species isolated from subtropical streams in China.</title>
        <authorList>
            <person name="Lu H."/>
        </authorList>
    </citation>
    <scope>NUCLEOTIDE SEQUENCE</scope>
    <source>
        <strain evidence="4">FT137W</strain>
    </source>
</reference>
<dbReference type="SMART" id="SM00116">
    <property type="entry name" value="CBS"/>
    <property type="match status" value="2"/>
</dbReference>
<dbReference type="InterPro" id="IPR046342">
    <property type="entry name" value="CBS_dom_sf"/>
</dbReference>
<feature type="domain" description="CBS" evidence="3">
    <location>
        <begin position="210"/>
        <end position="267"/>
    </location>
</feature>
<sequence>MAAAISRQVLGTENDLPSLIAPMGASAVLLFIVHSSPLAQPWPMLFGNSISAVIGVTCLILFGSSASTAALAAGLAIIGMLLSNSLHPPGGAIALLIGLGGSHYSTEKAHLFLPLVLSNSLCLLLAAIIFHRLSGQDYPHQRAEKQNLHLTKDLLPGQRLDVQPQDIDAVIDEHGKGLDISRTDLEFLFAQMEMRVYRRHHQDVRCEDVMSKNLICIQYETPISEIWQLLRLHKIKTLPVLNGDGELIGLVTLIDFLKFVNLDALDEFDVQLQQVIDWMNSWKGRRDLLAGHIMNTSIKSVLATSSVIELVPMLSDEGLHQIPIVDHDKKLVGMLTQSDLIAILFRLGLDASSKKHAIQ</sequence>
<dbReference type="CDD" id="cd04600">
    <property type="entry name" value="CBS_pair_HPP_assoc"/>
    <property type="match status" value="1"/>
</dbReference>
<dbReference type="InterPro" id="IPR007065">
    <property type="entry name" value="HPP"/>
</dbReference>
<keyword evidence="2" id="KW-0812">Transmembrane</keyword>
<dbReference type="Proteomes" id="UP000678545">
    <property type="component" value="Unassembled WGS sequence"/>
</dbReference>
<proteinExistence type="predicted"/>
<accession>A0A941E110</accession>
<feature type="transmembrane region" description="Helical" evidence="2">
    <location>
        <begin position="69"/>
        <end position="99"/>
    </location>
</feature>
<name>A0A941E110_9BURK</name>
<feature type="domain" description="CBS" evidence="3">
    <location>
        <begin position="294"/>
        <end position="351"/>
    </location>
</feature>
<dbReference type="SUPFAM" id="SSF54631">
    <property type="entry name" value="CBS-domain pair"/>
    <property type="match status" value="1"/>
</dbReference>
<evidence type="ECO:0000313" key="5">
    <source>
        <dbReference type="Proteomes" id="UP000678545"/>
    </source>
</evidence>
<comment type="caution">
    <text evidence="4">The sequence shown here is derived from an EMBL/GenBank/DDBJ whole genome shotgun (WGS) entry which is preliminary data.</text>
</comment>
<dbReference type="PANTHER" id="PTHR33741">
    <property type="entry name" value="TRANSMEMBRANE PROTEIN DDB_G0269096-RELATED"/>
    <property type="match status" value="1"/>
</dbReference>
<feature type="transmembrane region" description="Helical" evidence="2">
    <location>
        <begin position="16"/>
        <end position="33"/>
    </location>
</feature>
<dbReference type="EMBL" id="JAGSPJ010000001">
    <property type="protein sequence ID" value="MBR7798689.1"/>
    <property type="molecule type" value="Genomic_DNA"/>
</dbReference>
<keyword evidence="2" id="KW-0472">Membrane</keyword>
<keyword evidence="5" id="KW-1185">Reference proteome</keyword>
<organism evidence="4 5">
    <name type="scientific">Undibacterium fentianense</name>
    <dbReference type="NCBI Taxonomy" id="2828728"/>
    <lineage>
        <taxon>Bacteria</taxon>
        <taxon>Pseudomonadati</taxon>
        <taxon>Pseudomonadota</taxon>
        <taxon>Betaproteobacteria</taxon>
        <taxon>Burkholderiales</taxon>
        <taxon>Oxalobacteraceae</taxon>
        <taxon>Undibacterium</taxon>
    </lineage>
</organism>
<evidence type="ECO:0000313" key="4">
    <source>
        <dbReference type="EMBL" id="MBR7798689.1"/>
    </source>
</evidence>
<dbReference type="Pfam" id="PF04982">
    <property type="entry name" value="TM_HPP"/>
    <property type="match status" value="1"/>
</dbReference>
<dbReference type="Pfam" id="PF00571">
    <property type="entry name" value="CBS"/>
    <property type="match status" value="2"/>
</dbReference>
<dbReference type="AlphaFoldDB" id="A0A941E110"/>
<dbReference type="InterPro" id="IPR000644">
    <property type="entry name" value="CBS_dom"/>
</dbReference>
<dbReference type="PANTHER" id="PTHR33741:SF5">
    <property type="entry name" value="TRANSMEMBRANE PROTEIN DDB_G0269096-RELATED"/>
    <property type="match status" value="1"/>
</dbReference>
<dbReference type="Gene3D" id="3.10.580.10">
    <property type="entry name" value="CBS-domain"/>
    <property type="match status" value="1"/>
</dbReference>
<feature type="transmembrane region" description="Helical" evidence="2">
    <location>
        <begin position="111"/>
        <end position="130"/>
    </location>
</feature>
<evidence type="ECO:0000256" key="2">
    <source>
        <dbReference type="SAM" id="Phobius"/>
    </source>
</evidence>
<keyword evidence="1" id="KW-0129">CBS domain</keyword>
<gene>
    <name evidence="4" type="ORF">KDM90_01525</name>
</gene>
<evidence type="ECO:0000256" key="1">
    <source>
        <dbReference type="PROSITE-ProRule" id="PRU00703"/>
    </source>
</evidence>
<dbReference type="PROSITE" id="PS51371">
    <property type="entry name" value="CBS"/>
    <property type="match status" value="2"/>
</dbReference>
<evidence type="ECO:0000259" key="3">
    <source>
        <dbReference type="PROSITE" id="PS51371"/>
    </source>
</evidence>
<dbReference type="InterPro" id="IPR058581">
    <property type="entry name" value="TM_HPP"/>
</dbReference>
<keyword evidence="2" id="KW-1133">Transmembrane helix</keyword>
<protein>
    <submittedName>
        <fullName evidence="4">HPP family protein</fullName>
    </submittedName>
</protein>